<dbReference type="InterPro" id="IPR023808">
    <property type="entry name" value="Nitrile_Hydratase_acc_put"/>
</dbReference>
<organism evidence="3">
    <name type="scientific">Streptomyces sp. NBC_00093</name>
    <dbReference type="NCBI Taxonomy" id="2975649"/>
    <lineage>
        <taxon>Bacteria</taxon>
        <taxon>Bacillati</taxon>
        <taxon>Actinomycetota</taxon>
        <taxon>Actinomycetes</taxon>
        <taxon>Kitasatosporales</taxon>
        <taxon>Streptomycetaceae</taxon>
        <taxon>Streptomyces</taxon>
    </lineage>
</organism>
<dbReference type="InterPro" id="IPR042262">
    <property type="entry name" value="CN_hydtase_beta_C"/>
</dbReference>
<sequence>MSTDMRPDAAELDNARRRVEALLCDLPGAGDKAFDEPWELRAFAMAVAAYHEGHYEWNEFQQSLITSIERWESGADGDSWSYYEHWLTALETVLASKGALSEDALDERTRTVLATPKNANHHEAHREPVAVSPARTS</sequence>
<dbReference type="InterPro" id="IPR008990">
    <property type="entry name" value="Elect_transpt_acc-like_dom_sf"/>
</dbReference>
<proteinExistence type="predicted"/>
<evidence type="ECO:0000259" key="2">
    <source>
        <dbReference type="Pfam" id="PF21006"/>
    </source>
</evidence>
<dbReference type="NCBIfam" id="TIGR03889">
    <property type="entry name" value="nitrile_acc"/>
    <property type="match status" value="1"/>
</dbReference>
<evidence type="ECO:0000313" key="3">
    <source>
        <dbReference type="EMBL" id="WTT21943.1"/>
    </source>
</evidence>
<protein>
    <submittedName>
        <fullName evidence="3">Nitrile hydratase accessory protein</fullName>
    </submittedName>
</protein>
<evidence type="ECO:0000256" key="1">
    <source>
        <dbReference type="SAM" id="MobiDB-lite"/>
    </source>
</evidence>
<feature type="domain" description="Nitrile hydratase beta subunit-like N-terminal" evidence="2">
    <location>
        <begin position="31"/>
        <end position="122"/>
    </location>
</feature>
<dbReference type="EMBL" id="CP108222">
    <property type="protein sequence ID" value="WTT21943.1"/>
    <property type="molecule type" value="Genomic_DNA"/>
</dbReference>
<dbReference type="InterPro" id="IPR049054">
    <property type="entry name" value="CN_hydtase_beta-like_N"/>
</dbReference>
<dbReference type="AlphaFoldDB" id="A0AAU2AD51"/>
<dbReference type="Pfam" id="PF21006">
    <property type="entry name" value="NHase_beta_N"/>
    <property type="match status" value="1"/>
</dbReference>
<dbReference type="SUPFAM" id="SSF50090">
    <property type="entry name" value="Electron transport accessory proteins"/>
    <property type="match status" value="1"/>
</dbReference>
<dbReference type="Gene3D" id="1.10.472.20">
    <property type="entry name" value="Nitrile hydratase, beta subunit"/>
    <property type="match status" value="1"/>
</dbReference>
<reference evidence="3" key="1">
    <citation type="submission" date="2022-10" db="EMBL/GenBank/DDBJ databases">
        <title>The complete genomes of actinobacterial strains from the NBC collection.</title>
        <authorList>
            <person name="Joergensen T.S."/>
            <person name="Alvarez Arevalo M."/>
            <person name="Sterndorff E.B."/>
            <person name="Faurdal D."/>
            <person name="Vuksanovic O."/>
            <person name="Mourched A.-S."/>
            <person name="Charusanti P."/>
            <person name="Shaw S."/>
            <person name="Blin K."/>
            <person name="Weber T."/>
        </authorList>
    </citation>
    <scope>NUCLEOTIDE SEQUENCE</scope>
    <source>
        <strain evidence="3">NBC_00093</strain>
    </source>
</reference>
<name>A0AAU2AD51_9ACTN</name>
<gene>
    <name evidence="3" type="ORF">OHA22_43640</name>
</gene>
<accession>A0AAU2AD51</accession>
<feature type="region of interest" description="Disordered" evidence="1">
    <location>
        <begin position="114"/>
        <end position="137"/>
    </location>
</feature>